<dbReference type="AlphaFoldDB" id="A0A6M1QXW1"/>
<gene>
    <name evidence="1" type="primary">anmK</name>
    <name evidence="2" type="ORF">G5C66_18990</name>
</gene>
<dbReference type="GO" id="GO:0009254">
    <property type="term" value="P:peptidoglycan turnover"/>
    <property type="evidence" value="ECO:0007669"/>
    <property type="project" value="UniProtKB-UniRule"/>
</dbReference>
<dbReference type="Gene3D" id="3.30.420.40">
    <property type="match status" value="2"/>
</dbReference>
<evidence type="ECO:0000256" key="1">
    <source>
        <dbReference type="HAMAP-Rule" id="MF_01270"/>
    </source>
</evidence>
<dbReference type="UniPathway" id="UPA00544"/>
<comment type="pathway">
    <text evidence="1">Amino-sugar metabolism; 1,6-anhydro-N-acetylmuramate degradation.</text>
</comment>
<dbReference type="PANTHER" id="PTHR30605">
    <property type="entry name" value="ANHYDRO-N-ACETYLMURAMIC ACID KINASE"/>
    <property type="match status" value="1"/>
</dbReference>
<dbReference type="Pfam" id="PF03702">
    <property type="entry name" value="AnmK"/>
    <property type="match status" value="1"/>
</dbReference>
<reference evidence="2 3" key="1">
    <citation type="submission" date="2020-02" db="EMBL/GenBank/DDBJ databases">
        <title>Whole-genome analyses of novel actinobacteria.</title>
        <authorList>
            <person name="Sahin N."/>
        </authorList>
    </citation>
    <scope>NUCLEOTIDE SEQUENCE [LARGE SCALE GENOMIC DNA]</scope>
    <source>
        <strain evidence="2 3">KC13</strain>
    </source>
</reference>
<comment type="pathway">
    <text evidence="1">Cell wall biogenesis; peptidoglycan recycling.</text>
</comment>
<dbReference type="InterPro" id="IPR005338">
    <property type="entry name" value="Anhydro_N_Ac-Mur_kinase"/>
</dbReference>
<comment type="catalytic activity">
    <reaction evidence="1">
        <text>1,6-anhydro-N-acetyl-beta-muramate + ATP + H2O = N-acetyl-D-muramate 6-phosphate + ADP + H(+)</text>
        <dbReference type="Rhea" id="RHEA:24952"/>
        <dbReference type="ChEBI" id="CHEBI:15377"/>
        <dbReference type="ChEBI" id="CHEBI:15378"/>
        <dbReference type="ChEBI" id="CHEBI:30616"/>
        <dbReference type="ChEBI" id="CHEBI:58690"/>
        <dbReference type="ChEBI" id="CHEBI:58722"/>
        <dbReference type="ChEBI" id="CHEBI:456216"/>
        <dbReference type="EC" id="2.7.1.170"/>
    </reaction>
</comment>
<dbReference type="HAMAP" id="MF_01270">
    <property type="entry name" value="AnhMurNAc_kinase"/>
    <property type="match status" value="1"/>
</dbReference>
<keyword evidence="1" id="KW-0547">Nucleotide-binding</keyword>
<dbReference type="GO" id="GO:0016773">
    <property type="term" value="F:phosphotransferase activity, alcohol group as acceptor"/>
    <property type="evidence" value="ECO:0007669"/>
    <property type="project" value="UniProtKB-UniRule"/>
</dbReference>
<comment type="function">
    <text evidence="1">Catalyzes the specific phosphorylation of 1,6-anhydro-N-acetylmuramic acid (anhMurNAc) with the simultaneous cleavage of the 1,6-anhydro ring, generating MurNAc-6-P. Is required for the utilization of anhMurNAc either imported from the medium or derived from its own cell wall murein, and thus plays a role in cell wall recycling.</text>
</comment>
<accession>A0A6M1QXW1</accession>
<dbReference type="EMBL" id="JAALAA010000017">
    <property type="protein sequence ID" value="NGN94813.1"/>
    <property type="molecule type" value="Genomic_DNA"/>
</dbReference>
<keyword evidence="1" id="KW-0067">ATP-binding</keyword>
<dbReference type="GO" id="GO:0097175">
    <property type="term" value="P:1,6-anhydro-N-acetyl-beta-muramic acid catabolic process"/>
    <property type="evidence" value="ECO:0007669"/>
    <property type="project" value="UniProtKB-UniRule"/>
</dbReference>
<evidence type="ECO:0000313" key="2">
    <source>
        <dbReference type="EMBL" id="NGN94813.1"/>
    </source>
</evidence>
<comment type="similarity">
    <text evidence="1">Belongs to the anhydro-N-acetylmuramic acid kinase family.</text>
</comment>
<proteinExistence type="inferred from homology"/>
<feature type="binding site" evidence="1">
    <location>
        <begin position="9"/>
        <end position="16"/>
    </location>
    <ligand>
        <name>ATP</name>
        <dbReference type="ChEBI" id="CHEBI:30616"/>
    </ligand>
</feature>
<dbReference type="GO" id="GO:0005524">
    <property type="term" value="F:ATP binding"/>
    <property type="evidence" value="ECO:0007669"/>
    <property type="project" value="UniProtKB-UniRule"/>
</dbReference>
<dbReference type="InterPro" id="IPR043129">
    <property type="entry name" value="ATPase_NBD"/>
</dbReference>
<evidence type="ECO:0000313" key="3">
    <source>
        <dbReference type="Proteomes" id="UP000483261"/>
    </source>
</evidence>
<comment type="caution">
    <text evidence="2">The sequence shown here is derived from an EMBL/GenBank/DDBJ whole genome shotgun (WGS) entry which is preliminary data.</text>
</comment>
<organism evidence="2 3">
    <name type="scientific">Nocardioides turkmenicus</name>
    <dbReference type="NCBI Taxonomy" id="2711220"/>
    <lineage>
        <taxon>Bacteria</taxon>
        <taxon>Bacillati</taxon>
        <taxon>Actinomycetota</taxon>
        <taxon>Actinomycetes</taxon>
        <taxon>Propionibacteriales</taxon>
        <taxon>Nocardioidaceae</taxon>
        <taxon>Nocardioides</taxon>
    </lineage>
</organism>
<keyword evidence="1 2" id="KW-0808">Transferase</keyword>
<keyword evidence="1 2" id="KW-0418">Kinase</keyword>
<keyword evidence="3" id="KW-1185">Reference proteome</keyword>
<dbReference type="NCBIfam" id="NF007146">
    <property type="entry name" value="PRK09585.2-6"/>
    <property type="match status" value="1"/>
</dbReference>
<name>A0A6M1QXW1_9ACTN</name>
<dbReference type="EC" id="2.7.1.170" evidence="1"/>
<dbReference type="UniPathway" id="UPA00343"/>
<protein>
    <recommendedName>
        <fullName evidence="1">Anhydro-N-acetylmuramic acid kinase</fullName>
        <ecNumber evidence="1">2.7.1.170</ecNumber>
    </recommendedName>
    <alternativeName>
        <fullName evidence="1">AnhMurNAc kinase</fullName>
    </alternativeName>
</protein>
<dbReference type="SUPFAM" id="SSF53067">
    <property type="entry name" value="Actin-like ATPase domain"/>
    <property type="match status" value="1"/>
</dbReference>
<keyword evidence="1" id="KW-0119">Carbohydrate metabolism</keyword>
<sequence length="389" mass="39668">MRVLGMISGTSHDGIDVAVVDFDHDLAGDALGARIVHRSSVPYASGLRHRIIEALPPAPVGFDVVCELDTEIGQAFAAAAKQAIEDTGGVDVVCTHGQTVFHWVEGGRALGTLQLGQPAWIAEATGATVVSDVRAADIAAGGQGAPLVPLLDVRLLASATQDGAVAAALNLGGIANVTVCRPEADPVAWDIGPANALVDAVVTDAPGGATFDRDGELAARGTAVPMLLEALLDSPYFTQPAPKSTGKELFNLGFVRSALARAGVEPSLPDLVATLTELSAVSVSDAVRDAGVEVLVASGGGVRNPVLMRRLGELLPGVRIVTSDALGVPSDHKEAVAFALIGWATVHGLPGNVASCTGAAGPRVLGRISHASPPPPPIASWPETLVFER</sequence>
<dbReference type="Proteomes" id="UP000483261">
    <property type="component" value="Unassembled WGS sequence"/>
</dbReference>
<dbReference type="GO" id="GO:0016301">
    <property type="term" value="F:kinase activity"/>
    <property type="evidence" value="ECO:0007669"/>
    <property type="project" value="UniProtKB-KW"/>
</dbReference>
<dbReference type="RefSeq" id="WP_165112496.1">
    <property type="nucleotide sequence ID" value="NZ_JAALAA010000017.1"/>
</dbReference>
<dbReference type="GO" id="GO:0006040">
    <property type="term" value="P:amino sugar metabolic process"/>
    <property type="evidence" value="ECO:0007669"/>
    <property type="project" value="InterPro"/>
</dbReference>
<dbReference type="PANTHER" id="PTHR30605:SF0">
    <property type="entry name" value="ANHYDRO-N-ACETYLMURAMIC ACID KINASE"/>
    <property type="match status" value="1"/>
</dbReference>